<organism evidence="2 3">
    <name type="scientific">Reticulomyxa filosa</name>
    <dbReference type="NCBI Taxonomy" id="46433"/>
    <lineage>
        <taxon>Eukaryota</taxon>
        <taxon>Sar</taxon>
        <taxon>Rhizaria</taxon>
        <taxon>Retaria</taxon>
        <taxon>Foraminifera</taxon>
        <taxon>Monothalamids</taxon>
        <taxon>Reticulomyxidae</taxon>
        <taxon>Reticulomyxa</taxon>
    </lineage>
</organism>
<name>X6P6S4_RETFI</name>
<feature type="transmembrane region" description="Helical" evidence="1">
    <location>
        <begin position="6"/>
        <end position="28"/>
    </location>
</feature>
<keyword evidence="1" id="KW-0472">Membrane</keyword>
<gene>
    <name evidence="2" type="ORF">RFI_03232</name>
</gene>
<keyword evidence="1" id="KW-0812">Transmembrane</keyword>
<proteinExistence type="predicted"/>
<dbReference type="AlphaFoldDB" id="X6P6S4"/>
<keyword evidence="1" id="KW-1133">Transmembrane helix</keyword>
<protein>
    <submittedName>
        <fullName evidence="2">Uncharacterized protein</fullName>
    </submittedName>
</protein>
<dbReference type="Proteomes" id="UP000023152">
    <property type="component" value="Unassembled WGS sequence"/>
</dbReference>
<feature type="transmembrane region" description="Helical" evidence="1">
    <location>
        <begin position="126"/>
        <end position="147"/>
    </location>
</feature>
<sequence>MISNIWAYLTLATQFLMEFVVALSVQIINDHEHPESNVHFQQLCKFAGPIRYVCIWIAFSAVLKYFLLRGLDLQLSLEGPSKQFITISLFTFYGVWGMEAVCLGIVPPFVPKPNGKGCASKLSSTFYSIAVAIFASWNFPIVLSVAIFLRPLWILRKAVNSMYVFFFCFLKSNKAINNRKIENNLANQHEKEMKKSVNFAILRTSMICAVTSLIFLVATALYYLRSTNATFIFLFFYSISFFAMAILINLSYHDCKQRCCPCLFLSDGLEDYLTSTAEKKATITKSPQTNNQSETVLAVATLS</sequence>
<evidence type="ECO:0000313" key="3">
    <source>
        <dbReference type="Proteomes" id="UP000023152"/>
    </source>
</evidence>
<accession>X6P6S4</accession>
<feature type="transmembrane region" description="Helical" evidence="1">
    <location>
        <begin position="200"/>
        <end position="223"/>
    </location>
</feature>
<dbReference type="EMBL" id="ASPP01003082">
    <property type="protein sequence ID" value="ETO33861.1"/>
    <property type="molecule type" value="Genomic_DNA"/>
</dbReference>
<keyword evidence="3" id="KW-1185">Reference proteome</keyword>
<reference evidence="2 3" key="1">
    <citation type="journal article" date="2013" name="Curr. Biol.">
        <title>The Genome of the Foraminiferan Reticulomyxa filosa.</title>
        <authorList>
            <person name="Glockner G."/>
            <person name="Hulsmann N."/>
            <person name="Schleicher M."/>
            <person name="Noegel A.A."/>
            <person name="Eichinger L."/>
            <person name="Gallinger C."/>
            <person name="Pawlowski J."/>
            <person name="Sierra R."/>
            <person name="Euteneuer U."/>
            <person name="Pillet L."/>
            <person name="Moustafa A."/>
            <person name="Platzer M."/>
            <person name="Groth M."/>
            <person name="Szafranski K."/>
            <person name="Schliwa M."/>
        </authorList>
    </citation>
    <scope>NUCLEOTIDE SEQUENCE [LARGE SCALE GENOMIC DNA]</scope>
</reference>
<feature type="transmembrane region" description="Helical" evidence="1">
    <location>
        <begin position="87"/>
        <end position="106"/>
    </location>
</feature>
<evidence type="ECO:0000256" key="1">
    <source>
        <dbReference type="SAM" id="Phobius"/>
    </source>
</evidence>
<comment type="caution">
    <text evidence="2">The sequence shown here is derived from an EMBL/GenBank/DDBJ whole genome shotgun (WGS) entry which is preliminary data.</text>
</comment>
<feature type="transmembrane region" description="Helical" evidence="1">
    <location>
        <begin position="49"/>
        <end position="67"/>
    </location>
</feature>
<feature type="transmembrane region" description="Helical" evidence="1">
    <location>
        <begin position="229"/>
        <end position="248"/>
    </location>
</feature>
<evidence type="ECO:0000313" key="2">
    <source>
        <dbReference type="EMBL" id="ETO33861.1"/>
    </source>
</evidence>